<dbReference type="Gene3D" id="3.30.70.20">
    <property type="match status" value="2"/>
</dbReference>
<comment type="function">
    <text evidence="6">Could be involved in the maturation of NapA, the catalytic subunit of the periplasmic nitrate reductase, before its export into the periplasm.</text>
</comment>
<dbReference type="PANTHER" id="PTHR43122">
    <property type="entry name" value="FERREDOXIN SUBUNIT OF PYRUVATE:FLAVODOXIN OXIDOREDUCTASE-RELATED"/>
    <property type="match status" value="1"/>
</dbReference>
<dbReference type="SUPFAM" id="SSF54862">
    <property type="entry name" value="4Fe-4S ferredoxins"/>
    <property type="match status" value="1"/>
</dbReference>
<proteinExistence type="inferred from homology"/>
<comment type="subunit">
    <text evidence="6">Interacts with the cytoplasmic NapA precursor.</text>
</comment>
<dbReference type="NCBIfam" id="TIGR00402">
    <property type="entry name" value="napF"/>
    <property type="match status" value="1"/>
</dbReference>
<evidence type="ECO:0000256" key="3">
    <source>
        <dbReference type="ARBA" id="ARBA00022737"/>
    </source>
</evidence>
<feature type="binding site" evidence="6">
    <location>
        <position position="53"/>
    </location>
    <ligand>
        <name>[4Fe-4S] cluster</name>
        <dbReference type="ChEBI" id="CHEBI:49883"/>
        <label>1</label>
    </ligand>
</feature>
<dbReference type="HAMAP" id="MF_02201">
    <property type="entry name" value="NapF"/>
    <property type="match status" value="1"/>
</dbReference>
<gene>
    <name evidence="6" type="primary">napF</name>
    <name evidence="8" type="ordered locus">Mmc1_1593</name>
</gene>
<feature type="binding site" evidence="6">
    <location>
        <position position="85"/>
    </location>
    <ligand>
        <name>[4Fe-4S] cluster</name>
        <dbReference type="ChEBI" id="CHEBI:49883"/>
        <label>2</label>
    </ligand>
</feature>
<feature type="binding site" evidence="6">
    <location>
        <position position="153"/>
    </location>
    <ligand>
        <name>[4Fe-4S] cluster</name>
        <dbReference type="ChEBI" id="CHEBI:49883"/>
        <label>3</label>
    </ligand>
</feature>
<feature type="binding site" evidence="6">
    <location>
        <position position="75"/>
    </location>
    <ligand>
        <name>[4Fe-4S] cluster</name>
        <dbReference type="ChEBI" id="CHEBI:49883"/>
        <label>2</label>
    </ligand>
</feature>
<evidence type="ECO:0000256" key="5">
    <source>
        <dbReference type="ARBA" id="ARBA00023014"/>
    </source>
</evidence>
<feature type="domain" description="4Fe-4S ferredoxin-type" evidence="7">
    <location>
        <begin position="138"/>
        <end position="167"/>
    </location>
</feature>
<organism evidence="8 9">
    <name type="scientific">Magnetococcus marinus (strain ATCC BAA-1437 / JCM 17883 / MC-1)</name>
    <dbReference type="NCBI Taxonomy" id="156889"/>
    <lineage>
        <taxon>Bacteria</taxon>
        <taxon>Pseudomonadati</taxon>
        <taxon>Pseudomonadota</taxon>
        <taxon>Magnetococcia</taxon>
        <taxon>Magnetococcales</taxon>
        <taxon>Magnetococcaceae</taxon>
        <taxon>Magnetococcus</taxon>
    </lineage>
</organism>
<comment type="subcellular location">
    <subcellularLocation>
        <location evidence="6">Cytoplasm</location>
    </subcellularLocation>
</comment>
<comment type="similarity">
    <text evidence="6">Belongs to the NapF family.</text>
</comment>
<evidence type="ECO:0000259" key="7">
    <source>
        <dbReference type="PROSITE" id="PS51379"/>
    </source>
</evidence>
<keyword evidence="2 6" id="KW-0479">Metal-binding</keyword>
<dbReference type="PROSITE" id="PS00198">
    <property type="entry name" value="4FE4S_FER_1"/>
    <property type="match status" value="1"/>
</dbReference>
<reference evidence="8 9" key="2">
    <citation type="journal article" date="2012" name="Int. J. Syst. Evol. Microbiol.">
        <title>Magnetococcus marinus gen. nov., sp. nov., a marine, magnetotactic bacterium that represents a novel lineage (Magnetococcaceae fam. nov.; Magnetococcales ord. nov.) at the base of the Alphaproteobacteria.</title>
        <authorList>
            <person name="Bazylinski D.A."/>
            <person name="Williams T.J."/>
            <person name="Lefevre C.T."/>
            <person name="Berg R.J."/>
            <person name="Zhang C.L."/>
            <person name="Bowser S.S."/>
            <person name="Dean A.J."/>
            <person name="Beveridge T.J."/>
        </authorList>
    </citation>
    <scope>NUCLEOTIDE SEQUENCE [LARGE SCALE GENOMIC DNA]</scope>
    <source>
        <strain evidence="9">ATCC BAA-1437 / JCM 17883 / MC-1</strain>
    </source>
</reference>
<feature type="binding site" evidence="6">
    <location>
        <position position="81"/>
    </location>
    <ligand>
        <name>[4Fe-4S] cluster</name>
        <dbReference type="ChEBI" id="CHEBI:49883"/>
        <label>2</label>
    </ligand>
</feature>
<dbReference type="GO" id="GO:0046872">
    <property type="term" value="F:metal ion binding"/>
    <property type="evidence" value="ECO:0007669"/>
    <property type="project" value="UniProtKB-KW"/>
</dbReference>
<protein>
    <recommendedName>
        <fullName evidence="6">Ferredoxin-type protein NapF</fullName>
    </recommendedName>
</protein>
<dbReference type="STRING" id="156889.Mmc1_1593"/>
<dbReference type="AlphaFoldDB" id="A0L809"/>
<dbReference type="PROSITE" id="PS51379">
    <property type="entry name" value="4FE4S_FER_2"/>
    <property type="match status" value="3"/>
</dbReference>
<dbReference type="InterPro" id="IPR004496">
    <property type="entry name" value="NapF"/>
</dbReference>
<feature type="binding site" evidence="6">
    <location>
        <position position="147"/>
    </location>
    <ligand>
        <name>[4Fe-4S] cluster</name>
        <dbReference type="ChEBI" id="CHEBI:49883"/>
        <label>3</label>
    </ligand>
</feature>
<dbReference type="Proteomes" id="UP000002586">
    <property type="component" value="Chromosome"/>
</dbReference>
<feature type="binding site" evidence="6">
    <location>
        <position position="150"/>
    </location>
    <ligand>
        <name>[4Fe-4S] cluster</name>
        <dbReference type="ChEBI" id="CHEBI:49883"/>
        <label>3</label>
    </ligand>
</feature>
<dbReference type="Pfam" id="PF13187">
    <property type="entry name" value="Fer4_9"/>
    <property type="match status" value="1"/>
</dbReference>
<evidence type="ECO:0000256" key="1">
    <source>
        <dbReference type="ARBA" id="ARBA00022485"/>
    </source>
</evidence>
<keyword evidence="6" id="KW-0963">Cytoplasm</keyword>
<feature type="binding site" evidence="6">
    <location>
        <position position="157"/>
    </location>
    <ligand>
        <name>[4Fe-4S] cluster</name>
        <dbReference type="ChEBI" id="CHEBI:49883"/>
        <label>3</label>
    </ligand>
</feature>
<dbReference type="PANTHER" id="PTHR43122:SF1">
    <property type="entry name" value="IRON-SULFUR-BINDING PROTEIN"/>
    <property type="match status" value="1"/>
</dbReference>
<evidence type="ECO:0000256" key="4">
    <source>
        <dbReference type="ARBA" id="ARBA00023004"/>
    </source>
</evidence>
<feature type="domain" description="4Fe-4S ferredoxin-type" evidence="7">
    <location>
        <begin position="64"/>
        <end position="95"/>
    </location>
</feature>
<feature type="binding site" evidence="6">
    <location>
        <position position="49"/>
    </location>
    <ligand>
        <name>[4Fe-4S] cluster</name>
        <dbReference type="ChEBI" id="CHEBI:49883"/>
        <label>1</label>
    </ligand>
</feature>
<dbReference type="InterPro" id="IPR017900">
    <property type="entry name" value="4Fe4S_Fe_S_CS"/>
</dbReference>
<keyword evidence="1 6" id="KW-0004">4Fe-4S</keyword>
<dbReference type="eggNOG" id="COG1145">
    <property type="taxonomic scope" value="Bacteria"/>
</dbReference>
<dbReference type="KEGG" id="mgm:Mmc1_1593"/>
<keyword evidence="3 6" id="KW-0677">Repeat</keyword>
<dbReference type="CDD" id="cd10564">
    <property type="entry name" value="NapF_like"/>
    <property type="match status" value="1"/>
</dbReference>
<accession>A0L809</accession>
<feature type="domain" description="4Fe-4S ferredoxin-type" evidence="7">
    <location>
        <begin position="35"/>
        <end position="63"/>
    </location>
</feature>
<dbReference type="GO" id="GO:0051539">
    <property type="term" value="F:4 iron, 4 sulfur cluster binding"/>
    <property type="evidence" value="ECO:0007669"/>
    <property type="project" value="UniProtKB-UniRule"/>
</dbReference>
<dbReference type="EMBL" id="CP000471">
    <property type="protein sequence ID" value="ABK44102.1"/>
    <property type="molecule type" value="Genomic_DNA"/>
</dbReference>
<reference evidence="9" key="1">
    <citation type="journal article" date="2009" name="Appl. Environ. Microbiol.">
        <title>Complete genome sequence of the chemolithoautotrophic marine magnetotactic coccus strain MC-1.</title>
        <authorList>
            <person name="Schubbe S."/>
            <person name="Williams T.J."/>
            <person name="Xie G."/>
            <person name="Kiss H.E."/>
            <person name="Brettin T.S."/>
            <person name="Martinez D."/>
            <person name="Ross C.A."/>
            <person name="Schuler D."/>
            <person name="Cox B.L."/>
            <person name="Nealson K.H."/>
            <person name="Bazylinski D.A."/>
        </authorList>
    </citation>
    <scope>NUCLEOTIDE SEQUENCE [LARGE SCALE GENOMIC DNA]</scope>
    <source>
        <strain evidence="9">ATCC BAA-1437 / JCM 17883 / MC-1</strain>
    </source>
</reference>
<keyword evidence="5 6" id="KW-0411">Iron-sulfur</keyword>
<comment type="cofactor">
    <cofactor evidence="6">
        <name>[4Fe-4S] cluster</name>
        <dbReference type="ChEBI" id="CHEBI:49883"/>
    </cofactor>
</comment>
<keyword evidence="9" id="KW-1185">Reference proteome</keyword>
<evidence type="ECO:0000256" key="6">
    <source>
        <dbReference type="HAMAP-Rule" id="MF_02201"/>
    </source>
</evidence>
<feature type="binding site" evidence="6">
    <location>
        <position position="43"/>
    </location>
    <ligand>
        <name>[4Fe-4S] cluster</name>
        <dbReference type="ChEBI" id="CHEBI:49883"/>
        <label>1</label>
    </ligand>
</feature>
<sequence length="187" mass="20717">MWRWALATPLRRRDLLRGSLQTHHPTPQRPPWAVEEPLFLRLCDRCDRCLEVCPSRLLVRGEGGYPQVDYQQGACDFCDKCRQACRPGALSMTQTQPWQRSPHIAQTCLPLRGVACQSCRDACEPMAIRFPPVLGGIARPQVERDRCNGCGACVAPCPVAALSMITTRSDAQPSVTSLTDEVAPCTL</sequence>
<feature type="binding site" evidence="6">
    <location>
        <position position="78"/>
    </location>
    <ligand>
        <name>[4Fe-4S] cluster</name>
        <dbReference type="ChEBI" id="CHEBI:49883"/>
        <label>2</label>
    </ligand>
</feature>
<dbReference type="eggNOG" id="COG1149">
    <property type="taxonomic scope" value="Bacteria"/>
</dbReference>
<keyword evidence="4 6" id="KW-0408">Iron</keyword>
<evidence type="ECO:0000313" key="9">
    <source>
        <dbReference type="Proteomes" id="UP000002586"/>
    </source>
</evidence>
<evidence type="ECO:0000256" key="2">
    <source>
        <dbReference type="ARBA" id="ARBA00022723"/>
    </source>
</evidence>
<feature type="binding site" evidence="6">
    <location>
        <position position="46"/>
    </location>
    <ligand>
        <name>[4Fe-4S] cluster</name>
        <dbReference type="ChEBI" id="CHEBI:49883"/>
        <label>1</label>
    </ligand>
</feature>
<evidence type="ECO:0000313" key="8">
    <source>
        <dbReference type="EMBL" id="ABK44102.1"/>
    </source>
</evidence>
<dbReference type="OrthoDB" id="9800445at2"/>
<dbReference type="HOGENOM" id="CLU_077329_2_1_5"/>
<dbReference type="Pfam" id="PF12838">
    <property type="entry name" value="Fer4_7"/>
    <property type="match status" value="1"/>
</dbReference>
<name>A0L809_MAGMM</name>
<dbReference type="InterPro" id="IPR017896">
    <property type="entry name" value="4Fe4S_Fe-S-bd"/>
</dbReference>
<dbReference type="GO" id="GO:0005737">
    <property type="term" value="C:cytoplasm"/>
    <property type="evidence" value="ECO:0007669"/>
    <property type="project" value="UniProtKB-SubCell"/>
</dbReference>